<dbReference type="PANTHER" id="PTHR47075">
    <property type="entry name" value="TRANSCRIPTION FACTOR BHLH47"/>
    <property type="match status" value="1"/>
</dbReference>
<dbReference type="CDD" id="cd11446">
    <property type="entry name" value="bHLH_AtILR3_like"/>
    <property type="match status" value="1"/>
</dbReference>
<feature type="compositionally biased region" description="Basic residues" evidence="7">
    <location>
        <begin position="95"/>
        <end position="110"/>
    </location>
</feature>
<dbReference type="Gene3D" id="4.10.280.10">
    <property type="entry name" value="Helix-loop-helix DNA-binding domain"/>
    <property type="match status" value="1"/>
</dbReference>
<dbReference type="PANTHER" id="PTHR47075:SF6">
    <property type="entry name" value="TRANSCRIPTION FACTOR BHLH062"/>
    <property type="match status" value="1"/>
</dbReference>
<keyword evidence="5" id="KW-0539">Nucleus</keyword>
<evidence type="ECO:0000256" key="7">
    <source>
        <dbReference type="SAM" id="MobiDB-lite"/>
    </source>
</evidence>
<feature type="compositionally biased region" description="Basic and acidic residues" evidence="7">
    <location>
        <begin position="317"/>
        <end position="326"/>
    </location>
</feature>
<keyword evidence="2" id="KW-0805">Transcription regulation</keyword>
<evidence type="ECO:0000256" key="1">
    <source>
        <dbReference type="ARBA" id="ARBA00005510"/>
    </source>
</evidence>
<evidence type="ECO:0000256" key="4">
    <source>
        <dbReference type="ARBA" id="ARBA00023163"/>
    </source>
</evidence>
<dbReference type="PROSITE" id="PS50888">
    <property type="entry name" value="BHLH"/>
    <property type="match status" value="1"/>
</dbReference>
<keyword evidence="6" id="KW-0175">Coiled coil</keyword>
<dbReference type="InterPro" id="IPR057075">
    <property type="entry name" value="bHLH_IRO3"/>
</dbReference>
<comment type="similarity">
    <text evidence="1">Belongs to the bHLH protein family.</text>
</comment>
<evidence type="ECO:0000256" key="3">
    <source>
        <dbReference type="ARBA" id="ARBA00023125"/>
    </source>
</evidence>
<proteinExistence type="inferred from homology"/>
<feature type="compositionally biased region" description="Basic and acidic residues" evidence="7">
    <location>
        <begin position="80"/>
        <end position="94"/>
    </location>
</feature>
<feature type="coiled-coil region" evidence="6">
    <location>
        <begin position="136"/>
        <end position="191"/>
    </location>
</feature>
<comment type="caution">
    <text evidence="9">The sequence shown here is derived from an EMBL/GenBank/DDBJ whole genome shotgun (WGS) entry which is preliminary data.</text>
</comment>
<reference evidence="9" key="1">
    <citation type="submission" date="2020-10" db="EMBL/GenBank/DDBJ databases">
        <authorList>
            <person name="Han B."/>
            <person name="Lu T."/>
            <person name="Zhao Q."/>
            <person name="Huang X."/>
            <person name="Zhao Y."/>
        </authorList>
    </citation>
    <scope>NUCLEOTIDE SEQUENCE</scope>
</reference>
<organism evidence="9 10">
    <name type="scientific">Miscanthus lutarioriparius</name>
    <dbReference type="NCBI Taxonomy" id="422564"/>
    <lineage>
        <taxon>Eukaryota</taxon>
        <taxon>Viridiplantae</taxon>
        <taxon>Streptophyta</taxon>
        <taxon>Embryophyta</taxon>
        <taxon>Tracheophyta</taxon>
        <taxon>Spermatophyta</taxon>
        <taxon>Magnoliopsida</taxon>
        <taxon>Liliopsida</taxon>
        <taxon>Poales</taxon>
        <taxon>Poaceae</taxon>
        <taxon>PACMAD clade</taxon>
        <taxon>Panicoideae</taxon>
        <taxon>Andropogonodae</taxon>
        <taxon>Andropogoneae</taxon>
        <taxon>Saccharinae</taxon>
        <taxon>Miscanthus</taxon>
    </lineage>
</organism>
<dbReference type="Proteomes" id="UP000604825">
    <property type="component" value="Unassembled WGS sequence"/>
</dbReference>
<dbReference type="GO" id="GO:0003677">
    <property type="term" value="F:DNA binding"/>
    <property type="evidence" value="ECO:0007669"/>
    <property type="project" value="UniProtKB-KW"/>
</dbReference>
<feature type="region of interest" description="Disordered" evidence="7">
    <location>
        <begin position="78"/>
        <end position="129"/>
    </location>
</feature>
<gene>
    <name evidence="9" type="ORF">NCGR_LOCUS15452</name>
</gene>
<keyword evidence="4" id="KW-0804">Transcription</keyword>
<evidence type="ECO:0000256" key="6">
    <source>
        <dbReference type="SAM" id="Coils"/>
    </source>
</evidence>
<dbReference type="Pfam" id="PF23177">
    <property type="entry name" value="bHLH_IRO3"/>
    <property type="match status" value="1"/>
</dbReference>
<dbReference type="AlphaFoldDB" id="A0A811NEU3"/>
<dbReference type="InterPro" id="IPR036638">
    <property type="entry name" value="HLH_DNA-bd_sf"/>
</dbReference>
<evidence type="ECO:0000313" key="9">
    <source>
        <dbReference type="EMBL" id="CAD6222934.1"/>
    </source>
</evidence>
<feature type="region of interest" description="Disordered" evidence="7">
    <location>
        <begin position="307"/>
        <end position="326"/>
    </location>
</feature>
<evidence type="ECO:0000313" key="10">
    <source>
        <dbReference type="Proteomes" id="UP000604825"/>
    </source>
</evidence>
<protein>
    <recommendedName>
        <fullName evidence="8">BHLH domain-containing protein</fullName>
    </recommendedName>
</protein>
<keyword evidence="10" id="KW-1185">Reference proteome</keyword>
<evidence type="ECO:0000259" key="8">
    <source>
        <dbReference type="PROSITE" id="PS50888"/>
    </source>
</evidence>
<dbReference type="OrthoDB" id="1931098at2759"/>
<accession>A0A811NEU3</accession>
<evidence type="ECO:0000256" key="2">
    <source>
        <dbReference type="ARBA" id="ARBA00023015"/>
    </source>
</evidence>
<sequence length="326" mass="35811">MALGVGCGRVAGPLEPGASSPRANLCVSPYRANYYMASGASGVAGSRVSATRPALPFLPARRDPFPAALLLDLTNPAENAKTERPIQNNKCEKKAPKKVHKSEREKRKRDKQNDLFGELGNMLEPDRQNNGKACILSDTTRILKDLLSQVESLRKENNTLKNESHYVALENNELLDETNVIRGEISELQNELRMRLEGNPIWSHDTSRSNLTAPHPATTVFTLQHSAHPQVIATMALPLQQPAVVEQSYAAPRRELQLFPEAAPTEDTEPPQNQGVSNNVMRPQARYPPVVTTLPVHVYPVLPRMEDEQCSSGTTGSREEGGVGNC</sequence>
<feature type="domain" description="BHLH" evidence="8">
    <location>
        <begin position="96"/>
        <end position="146"/>
    </location>
</feature>
<evidence type="ECO:0000256" key="5">
    <source>
        <dbReference type="ARBA" id="ARBA00023242"/>
    </source>
</evidence>
<dbReference type="GO" id="GO:0046983">
    <property type="term" value="F:protein dimerization activity"/>
    <property type="evidence" value="ECO:0007669"/>
    <property type="project" value="InterPro"/>
</dbReference>
<keyword evidence="3" id="KW-0238">DNA-binding</keyword>
<dbReference type="SUPFAM" id="SSF47459">
    <property type="entry name" value="HLH, helix-loop-helix DNA-binding domain"/>
    <property type="match status" value="1"/>
</dbReference>
<dbReference type="EMBL" id="CAJGYO010000004">
    <property type="protein sequence ID" value="CAD6222934.1"/>
    <property type="molecule type" value="Genomic_DNA"/>
</dbReference>
<name>A0A811NEU3_9POAL</name>
<dbReference type="InterPro" id="IPR011598">
    <property type="entry name" value="bHLH_dom"/>
</dbReference>